<name>A0ACC1Q2U4_9APHY</name>
<organism evidence="1 2">
    <name type="scientific">Trametes sanguinea</name>
    <dbReference type="NCBI Taxonomy" id="158606"/>
    <lineage>
        <taxon>Eukaryota</taxon>
        <taxon>Fungi</taxon>
        <taxon>Dikarya</taxon>
        <taxon>Basidiomycota</taxon>
        <taxon>Agaricomycotina</taxon>
        <taxon>Agaricomycetes</taxon>
        <taxon>Polyporales</taxon>
        <taxon>Polyporaceae</taxon>
        <taxon>Trametes</taxon>
    </lineage>
</organism>
<dbReference type="EMBL" id="JANSHE010000818">
    <property type="protein sequence ID" value="KAJ3006796.1"/>
    <property type="molecule type" value="Genomic_DNA"/>
</dbReference>
<keyword evidence="2" id="KW-1185">Reference proteome</keyword>
<accession>A0ACC1Q2U4</accession>
<dbReference type="Proteomes" id="UP001144978">
    <property type="component" value="Unassembled WGS sequence"/>
</dbReference>
<gene>
    <name evidence="1" type="ORF">NUW54_g3801</name>
</gene>
<reference evidence="1" key="1">
    <citation type="submission" date="2022-08" db="EMBL/GenBank/DDBJ databases">
        <title>Genome Sequence of Pycnoporus sanguineus.</title>
        <authorList>
            <person name="Buettner E."/>
        </authorList>
    </citation>
    <scope>NUCLEOTIDE SEQUENCE</scope>
    <source>
        <strain evidence="1">CG-C14</strain>
    </source>
</reference>
<sequence>MCGYIPSPGTAGPPPGNFIQPARGHTHLGQRLALIASAVLVILARLGMNSPQESRYGAALANGICGEYTETDLSGVYHSGRLQQDSVANGVRVSRPSVYFPPGI</sequence>
<evidence type="ECO:0000313" key="1">
    <source>
        <dbReference type="EMBL" id="KAJ3006796.1"/>
    </source>
</evidence>
<proteinExistence type="predicted"/>
<protein>
    <submittedName>
        <fullName evidence="1">Uncharacterized protein</fullName>
    </submittedName>
</protein>
<evidence type="ECO:0000313" key="2">
    <source>
        <dbReference type="Proteomes" id="UP001144978"/>
    </source>
</evidence>
<comment type="caution">
    <text evidence="1">The sequence shown here is derived from an EMBL/GenBank/DDBJ whole genome shotgun (WGS) entry which is preliminary data.</text>
</comment>